<name>A0A2X0QV73_9PROT</name>
<dbReference type="AlphaFoldDB" id="A0A2X0QV73"/>
<sequence>MNNISSPLAPYGSFKFIPLATKVGTDGKTVPSDIRCKKEIRLLSTLENGIKIYSFKYLWSEITFVGIMAQDLLTHPEWKNAVHIQANGLYAVDYAMLGLKMTSLDVWNKTGPESIKLGSGIPLLA</sequence>
<dbReference type="EMBL" id="LS423452">
    <property type="protein sequence ID" value="SPS05387.1"/>
    <property type="molecule type" value="Genomic_DNA"/>
</dbReference>
<protein>
    <submittedName>
        <fullName evidence="1">Uncharacterized protein</fullName>
    </submittedName>
</protein>
<gene>
    <name evidence="1" type="ORF">NITFAB_0977</name>
</gene>
<reference evidence="1" key="1">
    <citation type="submission" date="2018-05" db="EMBL/GenBank/DDBJ databases">
        <authorList>
            <person name="Lanie J.A."/>
            <person name="Ng W.-L."/>
            <person name="Kazmierczak K.M."/>
            <person name="Andrzejewski T.M."/>
            <person name="Davidsen T.M."/>
            <person name="Wayne K.J."/>
            <person name="Tettelin H."/>
            <person name="Glass J.I."/>
            <person name="Rusch D."/>
            <person name="Podicherti R."/>
            <person name="Tsui H.-C.T."/>
            <person name="Winkler M.E."/>
        </authorList>
    </citation>
    <scope>NUCLEOTIDE SEQUENCE</scope>
    <source>
        <strain evidence="1">KNB</strain>
    </source>
</reference>
<accession>A0A2X0QV73</accession>
<organism evidence="1">
    <name type="scientific">Candidatus Nitrotoga fabula</name>
    <dbReference type="NCBI Taxonomy" id="2182327"/>
    <lineage>
        <taxon>Bacteria</taxon>
        <taxon>Pseudomonadati</taxon>
        <taxon>Pseudomonadota</taxon>
        <taxon>Betaproteobacteria</taxon>
        <taxon>Nitrosomonadales</taxon>
        <taxon>Gallionellaceae</taxon>
        <taxon>Candidatus Nitrotoga</taxon>
    </lineage>
</organism>
<proteinExistence type="predicted"/>
<evidence type="ECO:0000313" key="1">
    <source>
        <dbReference type="EMBL" id="SPS05387.1"/>
    </source>
</evidence>